<evidence type="ECO:0000256" key="1">
    <source>
        <dbReference type="SAM" id="SignalP"/>
    </source>
</evidence>
<dbReference type="RefSeq" id="WP_168960086.1">
    <property type="nucleotide sequence ID" value="NZ_CP098604.1"/>
</dbReference>
<comment type="caution">
    <text evidence="2">The sequence shown here is derived from an EMBL/GenBank/DDBJ whole genome shotgun (WGS) entry which is preliminary data.</text>
</comment>
<feature type="chain" id="PRO_5043768487" description="TPM domain-containing protein" evidence="1">
    <location>
        <begin position="21"/>
        <end position="107"/>
    </location>
</feature>
<name>A0AAW9ZY57_9XANT</name>
<gene>
    <name evidence="2" type="ORF">E1J24_22395</name>
</gene>
<evidence type="ECO:0000313" key="3">
    <source>
        <dbReference type="Proteomes" id="UP000548771"/>
    </source>
</evidence>
<evidence type="ECO:0008006" key="4">
    <source>
        <dbReference type="Google" id="ProtNLM"/>
    </source>
</evidence>
<reference evidence="3" key="1">
    <citation type="journal article" date="2020" name="Syst. Appl. Microbiol.">
        <title>Clarifying the taxonomy of the causal agent of bacterial leaf spot of lettuce through a polyphasic approach reveals that Xanthomonas cynarae Trebaol et al. 2000 emend. Timilsina et al. 2019 is a later heterotypic synonym of Xanthomonas hortorum Vauterin et al. 1995.</title>
        <authorList>
            <person name="Moriniere L."/>
            <person name="Burlet A."/>
            <person name="Rosenthal E.R."/>
            <person name="Nesme X."/>
            <person name="Portier P."/>
            <person name="Bull C.T."/>
            <person name="Lavire C."/>
            <person name="Fischer-Le Saux M."/>
            <person name="Bertolla F."/>
        </authorList>
    </citation>
    <scope>NUCLEOTIDE SEQUENCE [LARGE SCALE GENOMIC DNA]</scope>
    <source>
        <strain evidence="3">CFBP2533</strain>
    </source>
</reference>
<proteinExistence type="predicted"/>
<dbReference type="EMBL" id="SMDX01000050">
    <property type="protein sequence ID" value="NMI24505.1"/>
    <property type="molecule type" value="Genomic_DNA"/>
</dbReference>
<organism evidence="2 3">
    <name type="scientific">Xanthomonas hortorum pv. pelargonii</name>
    <dbReference type="NCBI Taxonomy" id="453602"/>
    <lineage>
        <taxon>Bacteria</taxon>
        <taxon>Pseudomonadati</taxon>
        <taxon>Pseudomonadota</taxon>
        <taxon>Gammaproteobacteria</taxon>
        <taxon>Lysobacterales</taxon>
        <taxon>Lysobacteraceae</taxon>
        <taxon>Xanthomonas</taxon>
    </lineage>
</organism>
<keyword evidence="1" id="KW-0732">Signal</keyword>
<accession>A0AAW9ZY57</accession>
<evidence type="ECO:0000313" key="2">
    <source>
        <dbReference type="EMBL" id="NMI24505.1"/>
    </source>
</evidence>
<dbReference type="Proteomes" id="UP000548771">
    <property type="component" value="Unassembled WGS sequence"/>
</dbReference>
<protein>
    <recommendedName>
        <fullName evidence="4">TPM domain-containing protein</fullName>
    </recommendedName>
</protein>
<dbReference type="AlphaFoldDB" id="A0AAW9ZY57"/>
<sequence length="107" mass="11797">MKFKSLVIFLSLFFVDTSDAEPNSTQTIKAIEAASKDFQTRVIAMHPPSGDYSLLRDLDSYSMGIAKTPSKIIVVFLVDKRLGIIGGGGEYTLNKKDAKIISFKGYE</sequence>
<feature type="signal peptide" evidence="1">
    <location>
        <begin position="1"/>
        <end position="20"/>
    </location>
</feature>